<keyword evidence="2" id="KW-1185">Reference proteome</keyword>
<reference evidence="2" key="1">
    <citation type="journal article" date="2019" name="Int. J. Syst. Evol. Microbiol.">
        <title>The Global Catalogue of Microorganisms (GCM) 10K type strain sequencing project: providing services to taxonomists for standard genome sequencing and annotation.</title>
        <authorList>
            <consortium name="The Broad Institute Genomics Platform"/>
            <consortium name="The Broad Institute Genome Sequencing Center for Infectious Disease"/>
            <person name="Wu L."/>
            <person name="Ma J."/>
        </authorList>
    </citation>
    <scope>NUCLEOTIDE SEQUENCE [LARGE SCALE GENOMIC DNA]</scope>
    <source>
        <strain evidence="2">ZS-35-S2</strain>
    </source>
</reference>
<evidence type="ECO:0000313" key="1">
    <source>
        <dbReference type="EMBL" id="MFC6021862.1"/>
    </source>
</evidence>
<organism evidence="1 2">
    <name type="scientific">Plantactinospora solaniradicis</name>
    <dbReference type="NCBI Taxonomy" id="1723736"/>
    <lineage>
        <taxon>Bacteria</taxon>
        <taxon>Bacillati</taxon>
        <taxon>Actinomycetota</taxon>
        <taxon>Actinomycetes</taxon>
        <taxon>Micromonosporales</taxon>
        <taxon>Micromonosporaceae</taxon>
        <taxon>Plantactinospora</taxon>
    </lineage>
</organism>
<dbReference type="EMBL" id="JBHSPR010000053">
    <property type="protein sequence ID" value="MFC6021862.1"/>
    <property type="molecule type" value="Genomic_DNA"/>
</dbReference>
<accession>A0ABW1KLN0</accession>
<dbReference type="Proteomes" id="UP001596203">
    <property type="component" value="Unassembled WGS sequence"/>
</dbReference>
<sequence>MRTVLVLGAGFSYAISPKMPLTDELGNLIRGRVAEVSTRMPRAFTGGYFEAWLSRLAEPQPDLTPAQNATNYGLFLQIAAELHRLLQERELAVLSDKPPWWLQRLVGLLHATRTTAITFNYDTLVERTAPYLMLSDWKEHGFAKPFNVVQEIPPSLHRSGWIVDRGAATFRLLKLHGSLDSYWVQNDSSGATISRRDDLGTWGTAKAVDEQQRRRQLPGREPYIVPPAAAKSAFYTNPIARELWRSAAEALQAADRIALVGYSIPPTDLVTSGMLADALAAGAKTVEVVNPYPEEIVARLVTLGQPKGQIHLVTGDEAIKRYTDQLELEQGRRLVDLLKVADRASNLLVATSPHRAARVTSVAVNRQVVELHITEIGNTSSTTAMDPNGDAPIVPVMALQAALNADRIAQVRYVSGEVATIVGVAEHRESTGLGNGHWTVLVPSAMPPQRRP</sequence>
<comment type="caution">
    <text evidence="1">The sequence shown here is derived from an EMBL/GenBank/DDBJ whole genome shotgun (WGS) entry which is preliminary data.</text>
</comment>
<gene>
    <name evidence="1" type="ORF">ACFP2T_37585</name>
</gene>
<evidence type="ECO:0008006" key="3">
    <source>
        <dbReference type="Google" id="ProtNLM"/>
    </source>
</evidence>
<protein>
    <recommendedName>
        <fullName evidence="3">SIR2-like domain-containing protein</fullName>
    </recommendedName>
</protein>
<dbReference type="RefSeq" id="WP_377430620.1">
    <property type="nucleotide sequence ID" value="NZ_JBHSPR010000053.1"/>
</dbReference>
<evidence type="ECO:0000313" key="2">
    <source>
        <dbReference type="Proteomes" id="UP001596203"/>
    </source>
</evidence>
<proteinExistence type="predicted"/>
<name>A0ABW1KLN0_9ACTN</name>